<evidence type="ECO:0000256" key="18">
    <source>
        <dbReference type="ARBA" id="ARBA00023170"/>
    </source>
</evidence>
<dbReference type="InterPro" id="IPR055414">
    <property type="entry name" value="LRR_R13L4/SHOC2-like"/>
</dbReference>
<dbReference type="PROSITE" id="PS50011">
    <property type="entry name" value="PROTEIN_KINASE_DOM"/>
    <property type="match status" value="1"/>
</dbReference>
<keyword evidence="17 23" id="KW-0472">Membrane</keyword>
<dbReference type="Pfam" id="PF23598">
    <property type="entry name" value="LRR_14"/>
    <property type="match status" value="2"/>
</dbReference>
<evidence type="ECO:0000256" key="24">
    <source>
        <dbReference type="SAM" id="SignalP"/>
    </source>
</evidence>
<evidence type="ECO:0000256" key="1">
    <source>
        <dbReference type="ARBA" id="ARBA00004162"/>
    </source>
</evidence>
<dbReference type="GO" id="GO:0005524">
    <property type="term" value="F:ATP binding"/>
    <property type="evidence" value="ECO:0007669"/>
    <property type="project" value="UniProtKB-UniRule"/>
</dbReference>
<dbReference type="InterPro" id="IPR001611">
    <property type="entry name" value="Leu-rich_rpt"/>
</dbReference>
<comment type="catalytic activity">
    <reaction evidence="20">
        <text>L-threonyl-[protein] + ATP = O-phospho-L-threonyl-[protein] + ADP + H(+)</text>
        <dbReference type="Rhea" id="RHEA:46608"/>
        <dbReference type="Rhea" id="RHEA-COMP:11060"/>
        <dbReference type="Rhea" id="RHEA-COMP:11605"/>
        <dbReference type="ChEBI" id="CHEBI:15378"/>
        <dbReference type="ChEBI" id="CHEBI:30013"/>
        <dbReference type="ChEBI" id="CHEBI:30616"/>
        <dbReference type="ChEBI" id="CHEBI:61977"/>
        <dbReference type="ChEBI" id="CHEBI:456216"/>
        <dbReference type="EC" id="2.7.11.1"/>
    </reaction>
</comment>
<keyword evidence="14" id="KW-0418">Kinase</keyword>
<dbReference type="PANTHER" id="PTHR27008">
    <property type="entry name" value="OS04G0122200 PROTEIN"/>
    <property type="match status" value="1"/>
</dbReference>
<dbReference type="SMART" id="SM00365">
    <property type="entry name" value="LRR_SD22"/>
    <property type="match status" value="6"/>
</dbReference>
<evidence type="ECO:0000256" key="2">
    <source>
        <dbReference type="ARBA" id="ARBA00004479"/>
    </source>
</evidence>
<organism evidence="26 27">
    <name type="scientific">Citrus x changshan-huyou</name>
    <dbReference type="NCBI Taxonomy" id="2935761"/>
    <lineage>
        <taxon>Eukaryota</taxon>
        <taxon>Viridiplantae</taxon>
        <taxon>Streptophyta</taxon>
        <taxon>Embryophyta</taxon>
        <taxon>Tracheophyta</taxon>
        <taxon>Spermatophyta</taxon>
        <taxon>Magnoliopsida</taxon>
        <taxon>eudicotyledons</taxon>
        <taxon>Gunneridae</taxon>
        <taxon>Pentapetalae</taxon>
        <taxon>rosids</taxon>
        <taxon>malvids</taxon>
        <taxon>Sapindales</taxon>
        <taxon>Rutaceae</taxon>
        <taxon>Aurantioideae</taxon>
        <taxon>Citrus</taxon>
    </lineage>
</organism>
<accession>A0AAP0N0F4</accession>
<comment type="subcellular location">
    <subcellularLocation>
        <location evidence="1">Cell membrane</location>
        <topology evidence="1">Single-pass membrane protein</topology>
    </subcellularLocation>
    <subcellularLocation>
        <location evidence="2">Membrane</location>
        <topology evidence="2">Single-pass type I membrane protein</topology>
    </subcellularLocation>
</comment>
<feature type="chain" id="PRO_5043054216" description="non-specific serine/threonine protein kinase" evidence="24">
    <location>
        <begin position="22"/>
        <end position="1069"/>
    </location>
</feature>
<keyword evidence="8" id="KW-0433">Leucine-rich repeat</keyword>
<evidence type="ECO:0000256" key="6">
    <source>
        <dbReference type="ARBA" id="ARBA00022527"/>
    </source>
</evidence>
<keyword evidence="16 23" id="KW-1133">Transmembrane helix</keyword>
<feature type="signal peptide" evidence="24">
    <location>
        <begin position="1"/>
        <end position="21"/>
    </location>
</feature>
<keyword evidence="12" id="KW-0677">Repeat</keyword>
<dbReference type="EMBL" id="JBCGBO010000001">
    <property type="protein sequence ID" value="KAK9229223.1"/>
    <property type="molecule type" value="Genomic_DNA"/>
</dbReference>
<dbReference type="SUPFAM" id="SSF52047">
    <property type="entry name" value="RNI-like"/>
    <property type="match status" value="2"/>
</dbReference>
<evidence type="ECO:0000256" key="3">
    <source>
        <dbReference type="ARBA" id="ARBA00008684"/>
    </source>
</evidence>
<dbReference type="Proteomes" id="UP001428341">
    <property type="component" value="Unassembled WGS sequence"/>
</dbReference>
<dbReference type="InterPro" id="IPR032675">
    <property type="entry name" value="LRR_dom_sf"/>
</dbReference>
<evidence type="ECO:0000256" key="7">
    <source>
        <dbReference type="ARBA" id="ARBA00022553"/>
    </source>
</evidence>
<dbReference type="EC" id="2.7.11.1" evidence="4"/>
<dbReference type="InterPro" id="IPR011009">
    <property type="entry name" value="Kinase-like_dom_sf"/>
</dbReference>
<dbReference type="PROSITE" id="PS51450">
    <property type="entry name" value="LRR"/>
    <property type="match status" value="1"/>
</dbReference>
<evidence type="ECO:0000256" key="22">
    <source>
        <dbReference type="PROSITE-ProRule" id="PRU10141"/>
    </source>
</evidence>
<dbReference type="PROSITE" id="PS00108">
    <property type="entry name" value="PROTEIN_KINASE_ST"/>
    <property type="match status" value="1"/>
</dbReference>
<keyword evidence="11 24" id="KW-0732">Signal</keyword>
<evidence type="ECO:0000256" key="10">
    <source>
        <dbReference type="ARBA" id="ARBA00022692"/>
    </source>
</evidence>
<feature type="transmembrane region" description="Helical" evidence="23">
    <location>
        <begin position="718"/>
        <end position="742"/>
    </location>
</feature>
<evidence type="ECO:0000256" key="11">
    <source>
        <dbReference type="ARBA" id="ARBA00022729"/>
    </source>
</evidence>
<dbReference type="InterPro" id="IPR003591">
    <property type="entry name" value="Leu-rich_rpt_typical-subtyp"/>
</dbReference>
<gene>
    <name evidence="26" type="ORF">WN944_022182</name>
</gene>
<evidence type="ECO:0000256" key="15">
    <source>
        <dbReference type="ARBA" id="ARBA00022840"/>
    </source>
</evidence>
<protein>
    <recommendedName>
        <fullName evidence="4">non-specific serine/threonine protein kinase</fullName>
        <ecNumber evidence="4">2.7.11.1</ecNumber>
    </recommendedName>
</protein>
<comment type="catalytic activity">
    <reaction evidence="21">
        <text>L-seryl-[protein] + ATP = O-phospho-L-seryl-[protein] + ADP + H(+)</text>
        <dbReference type="Rhea" id="RHEA:17989"/>
        <dbReference type="Rhea" id="RHEA-COMP:9863"/>
        <dbReference type="Rhea" id="RHEA-COMP:11604"/>
        <dbReference type="ChEBI" id="CHEBI:15378"/>
        <dbReference type="ChEBI" id="CHEBI:29999"/>
        <dbReference type="ChEBI" id="CHEBI:30616"/>
        <dbReference type="ChEBI" id="CHEBI:83421"/>
        <dbReference type="ChEBI" id="CHEBI:456216"/>
        <dbReference type="EC" id="2.7.11.1"/>
    </reaction>
</comment>
<feature type="domain" description="Protein kinase" evidence="25">
    <location>
        <begin position="781"/>
        <end position="1061"/>
    </location>
</feature>
<dbReference type="GO" id="GO:0004674">
    <property type="term" value="F:protein serine/threonine kinase activity"/>
    <property type="evidence" value="ECO:0007669"/>
    <property type="project" value="UniProtKB-KW"/>
</dbReference>
<comment type="caution">
    <text evidence="26">The sequence shown here is derived from an EMBL/GenBank/DDBJ whole genome shotgun (WGS) entry which is preliminary data.</text>
</comment>
<keyword evidence="9" id="KW-0808">Transferase</keyword>
<dbReference type="Gene3D" id="3.80.10.10">
    <property type="entry name" value="Ribonuclease Inhibitor"/>
    <property type="match status" value="4"/>
</dbReference>
<dbReference type="AlphaFoldDB" id="A0AAP0N0F4"/>
<reference evidence="26 27" key="1">
    <citation type="submission" date="2024-05" db="EMBL/GenBank/DDBJ databases">
        <title>Haplotype-resolved chromosome-level genome assembly of Huyou (Citrus changshanensis).</title>
        <authorList>
            <person name="Miao C."/>
            <person name="Chen W."/>
            <person name="Wu Y."/>
            <person name="Wang L."/>
            <person name="Zhao S."/>
            <person name="Grierson D."/>
            <person name="Xu C."/>
            <person name="Chen K."/>
        </authorList>
    </citation>
    <scope>NUCLEOTIDE SEQUENCE [LARGE SCALE GENOMIC DNA]</scope>
    <source>
        <strain evidence="26">01-14</strain>
        <tissue evidence="26">Leaf</tissue>
    </source>
</reference>
<dbReference type="InterPro" id="IPR051809">
    <property type="entry name" value="Plant_receptor-like_S/T_kinase"/>
</dbReference>
<dbReference type="SMART" id="SM00369">
    <property type="entry name" value="LRR_TYP"/>
    <property type="match status" value="13"/>
</dbReference>
<dbReference type="Pfam" id="PF00560">
    <property type="entry name" value="LRR_1"/>
    <property type="match status" value="3"/>
</dbReference>
<evidence type="ECO:0000259" key="25">
    <source>
        <dbReference type="PROSITE" id="PS50011"/>
    </source>
</evidence>
<keyword evidence="27" id="KW-1185">Reference proteome</keyword>
<keyword evidence="15 22" id="KW-0067">ATP-binding</keyword>
<evidence type="ECO:0000313" key="26">
    <source>
        <dbReference type="EMBL" id="KAK9229223.1"/>
    </source>
</evidence>
<evidence type="ECO:0000256" key="21">
    <source>
        <dbReference type="ARBA" id="ARBA00048679"/>
    </source>
</evidence>
<evidence type="ECO:0000256" key="17">
    <source>
        <dbReference type="ARBA" id="ARBA00023136"/>
    </source>
</evidence>
<dbReference type="PROSITE" id="PS00107">
    <property type="entry name" value="PROTEIN_KINASE_ATP"/>
    <property type="match status" value="1"/>
</dbReference>
<dbReference type="InterPro" id="IPR008271">
    <property type="entry name" value="Ser/Thr_kinase_AS"/>
</dbReference>
<evidence type="ECO:0000256" key="4">
    <source>
        <dbReference type="ARBA" id="ARBA00012513"/>
    </source>
</evidence>
<evidence type="ECO:0000256" key="20">
    <source>
        <dbReference type="ARBA" id="ARBA00047899"/>
    </source>
</evidence>
<evidence type="ECO:0000256" key="9">
    <source>
        <dbReference type="ARBA" id="ARBA00022679"/>
    </source>
</evidence>
<dbReference type="InterPro" id="IPR017441">
    <property type="entry name" value="Protein_kinase_ATP_BS"/>
</dbReference>
<keyword evidence="13 22" id="KW-0547">Nucleotide-binding</keyword>
<keyword evidence="7" id="KW-0597">Phosphoprotein</keyword>
<dbReference type="InterPro" id="IPR000719">
    <property type="entry name" value="Prot_kinase_dom"/>
</dbReference>
<name>A0AAP0N0F4_9ROSI</name>
<dbReference type="GO" id="GO:0005886">
    <property type="term" value="C:plasma membrane"/>
    <property type="evidence" value="ECO:0007669"/>
    <property type="project" value="UniProtKB-SubCell"/>
</dbReference>
<dbReference type="Gene3D" id="1.10.510.10">
    <property type="entry name" value="Transferase(Phosphotransferase) domain 1"/>
    <property type="match status" value="1"/>
</dbReference>
<evidence type="ECO:0000256" key="12">
    <source>
        <dbReference type="ARBA" id="ARBA00022737"/>
    </source>
</evidence>
<dbReference type="FunFam" id="3.80.10.10:FF:000095">
    <property type="entry name" value="LRR receptor-like serine/threonine-protein kinase GSO1"/>
    <property type="match status" value="1"/>
</dbReference>
<dbReference type="PANTHER" id="PTHR27008:SF398">
    <property type="entry name" value="PROTEIN KINASE DOMAIN-CONTAINING PROTEIN"/>
    <property type="match status" value="1"/>
</dbReference>
<evidence type="ECO:0000313" key="27">
    <source>
        <dbReference type="Proteomes" id="UP001428341"/>
    </source>
</evidence>
<feature type="binding site" evidence="22">
    <location>
        <position position="809"/>
    </location>
    <ligand>
        <name>ATP</name>
        <dbReference type="ChEBI" id="CHEBI:30616"/>
    </ligand>
</feature>
<evidence type="ECO:0000256" key="5">
    <source>
        <dbReference type="ARBA" id="ARBA00022475"/>
    </source>
</evidence>
<proteinExistence type="inferred from homology"/>
<keyword evidence="6" id="KW-0723">Serine/threonine-protein kinase</keyword>
<keyword evidence="18" id="KW-0675">Receptor</keyword>
<dbReference type="PRINTS" id="PR00019">
    <property type="entry name" value="LEURICHRPT"/>
</dbReference>
<dbReference type="CDD" id="cd14066">
    <property type="entry name" value="STKc_IRAK"/>
    <property type="match status" value="1"/>
</dbReference>
<dbReference type="FunFam" id="3.80.10.10:FF:000101">
    <property type="entry name" value="LRR receptor-like serine/threonine-protein kinase ERECTA"/>
    <property type="match status" value="1"/>
</dbReference>
<comment type="similarity">
    <text evidence="3">Belongs to the protein kinase superfamily. Ser/Thr protein kinase family.</text>
</comment>
<dbReference type="Gene3D" id="3.30.200.20">
    <property type="entry name" value="Phosphorylase Kinase, domain 1"/>
    <property type="match status" value="1"/>
</dbReference>
<evidence type="ECO:0000256" key="19">
    <source>
        <dbReference type="ARBA" id="ARBA00023180"/>
    </source>
</evidence>
<keyword evidence="5" id="KW-1003">Cell membrane</keyword>
<dbReference type="FunFam" id="3.30.200.20:FF:000661">
    <property type="entry name" value="Serine-threonine protein kinase plant-type"/>
    <property type="match status" value="1"/>
</dbReference>
<evidence type="ECO:0000256" key="14">
    <source>
        <dbReference type="ARBA" id="ARBA00022777"/>
    </source>
</evidence>
<sequence length="1069" mass="116920">MEPNSGFILHCMILLLVIAAAKNITTDQQALLTLKADLIDDPSRLLAKNWTTSTYVCSWIGITCDVQRHRVTGLNISYFGLGGTIPSQIGNLSSLETLDLSHNQLSGTIPSSIFTISTLKMLSLSFNDLSGAIPKEIGNLTMLKKLGLGYNKLRGEIPQELGNLAELELVSLTNNFLSGTIPSTIFNLSSLSTGMDFSNNSLTGSLPDDMCRRLPLIKGLYMSNNKLTGPIPNNIWQCKELIVISLAYNQFTERIPRGLGNLTSLKTLYLGFNNLTGEIPYEMGNLRNLEILGLQLNKLVGFVPTSIFNLSAMKTLALPSNALSGSLPSSIDLVRLPNLEIISLAGNNFSGIIPSFIFNASKLSILELGENSFSGIIPNTLGNLRKLEWLRLSYNFLTSSTPELSFLSSWANCKNLKLLDLSNNPINGVLPSSIGNLSLSLSRIFISNCSIRGTIPKEIGNLINLRELGLWGNELIGSIPITFGKLQNLQGLDLVNNKLEGPIPNGLCQLARLSVLYMDGNKLSGPIPPCIGDLTSLRLLSLASNELNSVIPSTFWNLKDILSLNFSSNFLNGSLPEDIGNLKVVVIIDLSRNNLSGDIPTAIGGLMNLQDLSLRDNGLQGSIPKSIGGLVSLESLDLSNNSLSGNIPTSMEKLLYLKDLNLSFNKLEGEIPRGGPFVNFSNRSFMGNDLLCGLAQVQVPVCKSGNSSSHRKSRKNTILLGVLLPLSTVFIIAVILAVRYAMISRCQEKNAKQSNIESNMLPQATRRRFSYKELLQATNQFNASNLIGTGGFGSVYKGSFLDGMEVAIKVFHLQLEGALKSFDVECEVLKSVRHRNLVKIISSCTNNDFKALVLEYMPNGSLEDYLYSNNFSFDILQRLSVIIDVALALEYLHFGYSNPVVHCDIKPSNVLLDKDMVAHLSDFGIAKLLSGEESMKQTLTLATIGYMAPEYGREGQVSTKGDVYSYGIMLMEIFTRKKPINEMFSGEMSLRDWVNDSLPISVANVVDINLMSREDKYFTAKALCVSSILSLAMECTSESPEMRINAKEIIARVVQIRDTLLANMEMVGA</sequence>
<dbReference type="Pfam" id="PF13855">
    <property type="entry name" value="LRR_8"/>
    <property type="match status" value="2"/>
</dbReference>
<dbReference type="Pfam" id="PF00069">
    <property type="entry name" value="Pkinase"/>
    <property type="match status" value="1"/>
</dbReference>
<dbReference type="InterPro" id="IPR013210">
    <property type="entry name" value="LRR_N_plant-typ"/>
</dbReference>
<dbReference type="FunFam" id="1.10.510.10:FF:000358">
    <property type="entry name" value="Putative leucine-rich repeat receptor-like serine/threonine-protein kinase"/>
    <property type="match status" value="1"/>
</dbReference>
<dbReference type="SUPFAM" id="SSF56112">
    <property type="entry name" value="Protein kinase-like (PK-like)"/>
    <property type="match status" value="1"/>
</dbReference>
<keyword evidence="10 23" id="KW-0812">Transmembrane</keyword>
<evidence type="ECO:0000256" key="13">
    <source>
        <dbReference type="ARBA" id="ARBA00022741"/>
    </source>
</evidence>
<keyword evidence="19" id="KW-0325">Glycoprotein</keyword>
<evidence type="ECO:0000256" key="8">
    <source>
        <dbReference type="ARBA" id="ARBA00022614"/>
    </source>
</evidence>
<evidence type="ECO:0000256" key="23">
    <source>
        <dbReference type="SAM" id="Phobius"/>
    </source>
</evidence>
<dbReference type="FunFam" id="3.80.10.10:FF:000288">
    <property type="entry name" value="LRR receptor-like serine/threonine-protein kinase EFR"/>
    <property type="match status" value="1"/>
</dbReference>
<dbReference type="SMART" id="SM00220">
    <property type="entry name" value="S_TKc"/>
    <property type="match status" value="1"/>
</dbReference>
<evidence type="ECO:0000256" key="16">
    <source>
        <dbReference type="ARBA" id="ARBA00022989"/>
    </source>
</evidence>
<dbReference type="Pfam" id="PF08263">
    <property type="entry name" value="LRRNT_2"/>
    <property type="match status" value="1"/>
</dbReference>